<sequence length="165" mass="18053">MKAAFDHNREASLAQTPAHSQTGKGERRTLERIVGICLAIGLIPLPASAHLTAKQLSKPAGHYCGKLLSSGDLVDVETSLQVDRRGHISGTYRFDDDGNTTTGTLSEIGASQGGVRTLRWFDRYGMGLLTIRFRSDYRHFEGLWGPQDVDPSYTWNGDDCDAPTS</sequence>
<feature type="compositionally biased region" description="Basic and acidic residues" evidence="1">
    <location>
        <begin position="1"/>
        <end position="10"/>
    </location>
</feature>
<dbReference type="OrthoDB" id="573382at2"/>
<feature type="compositionally biased region" description="Polar residues" evidence="1">
    <location>
        <begin position="13"/>
        <end position="23"/>
    </location>
</feature>
<keyword evidence="3" id="KW-1185">Reference proteome</keyword>
<dbReference type="RefSeq" id="WP_092855437.1">
    <property type="nucleotide sequence ID" value="NZ_FMAH01000052.1"/>
</dbReference>
<reference evidence="3" key="1">
    <citation type="submission" date="2016-08" db="EMBL/GenBank/DDBJ databases">
        <authorList>
            <person name="Varghese N."/>
            <person name="Submissions Spin"/>
        </authorList>
    </citation>
    <scope>NUCLEOTIDE SEQUENCE [LARGE SCALE GENOMIC DNA]</scope>
    <source>
        <strain evidence="3">HAMBI 2971</strain>
    </source>
</reference>
<dbReference type="EMBL" id="FMAH01000052">
    <property type="protein sequence ID" value="SCB46309.1"/>
    <property type="molecule type" value="Genomic_DNA"/>
</dbReference>
<accession>A0A1C3X258</accession>
<name>A0A1C3X258_9HYPH</name>
<proteinExistence type="predicted"/>
<gene>
    <name evidence="2" type="ORF">GA0061102_105231</name>
</gene>
<feature type="region of interest" description="Disordered" evidence="1">
    <location>
        <begin position="1"/>
        <end position="26"/>
    </location>
</feature>
<dbReference type="AlphaFoldDB" id="A0A1C3X258"/>
<evidence type="ECO:0000313" key="2">
    <source>
        <dbReference type="EMBL" id="SCB46309.1"/>
    </source>
</evidence>
<organism evidence="2 3">
    <name type="scientific">Rhizobium miluonense</name>
    <dbReference type="NCBI Taxonomy" id="411945"/>
    <lineage>
        <taxon>Bacteria</taxon>
        <taxon>Pseudomonadati</taxon>
        <taxon>Pseudomonadota</taxon>
        <taxon>Alphaproteobacteria</taxon>
        <taxon>Hyphomicrobiales</taxon>
        <taxon>Rhizobiaceae</taxon>
        <taxon>Rhizobium/Agrobacterium group</taxon>
        <taxon>Rhizobium</taxon>
    </lineage>
</organism>
<protein>
    <submittedName>
        <fullName evidence="2">Uncharacterized protein</fullName>
    </submittedName>
</protein>
<evidence type="ECO:0000256" key="1">
    <source>
        <dbReference type="SAM" id="MobiDB-lite"/>
    </source>
</evidence>
<dbReference type="Proteomes" id="UP000199435">
    <property type="component" value="Unassembled WGS sequence"/>
</dbReference>
<evidence type="ECO:0000313" key="3">
    <source>
        <dbReference type="Proteomes" id="UP000199435"/>
    </source>
</evidence>
<dbReference type="STRING" id="411945.GA0061102_105231"/>